<keyword evidence="9" id="KW-0464">Manganese</keyword>
<evidence type="ECO:0000256" key="11">
    <source>
        <dbReference type="ARBA" id="ARBA00075356"/>
    </source>
</evidence>
<dbReference type="InterPro" id="IPR052433">
    <property type="entry name" value="X-Pro_dipept-like"/>
</dbReference>
<dbReference type="Pfam" id="PF05195">
    <property type="entry name" value="AMP_N"/>
    <property type="match status" value="1"/>
</dbReference>
<dbReference type="RefSeq" id="WP_034938661.1">
    <property type="nucleotide sequence ID" value="NZ_JFHN01000053.1"/>
</dbReference>
<evidence type="ECO:0000259" key="13">
    <source>
        <dbReference type="SMART" id="SM01011"/>
    </source>
</evidence>
<keyword evidence="14" id="KW-0031">Aminopeptidase</keyword>
<dbReference type="Proteomes" id="UP000019918">
    <property type="component" value="Unassembled WGS sequence"/>
</dbReference>
<keyword evidence="8" id="KW-0482">Metalloprotease</keyword>
<dbReference type="GO" id="GO:0070006">
    <property type="term" value="F:metalloaminopeptidase activity"/>
    <property type="evidence" value="ECO:0007669"/>
    <property type="project" value="InterPro"/>
</dbReference>
<dbReference type="InterPro" id="IPR001131">
    <property type="entry name" value="Peptidase_M24B_aminopep-P_CS"/>
</dbReference>
<dbReference type="SUPFAM" id="SSF55920">
    <property type="entry name" value="Creatinase/aminopeptidase"/>
    <property type="match status" value="1"/>
</dbReference>
<accession>A0A014NMI5</accession>
<reference evidence="14 15" key="1">
    <citation type="submission" date="2014-02" db="EMBL/GenBank/DDBJ databases">
        <title>Draft genome of Erwinia mallotivora strain BT-MARDI, a papaya dieback pathogen.</title>
        <authorList>
            <person name="Redzuan R."/>
            <person name="Abu Bakar N."/>
            <person name="Badrun R."/>
            <person name="Mohd Raih M.F."/>
            <person name="Rozano L."/>
            <person name="Mat Amin N."/>
        </authorList>
    </citation>
    <scope>NUCLEOTIDE SEQUENCE [LARGE SCALE GENOMIC DNA]</scope>
    <source>
        <strain evidence="14 15">BT-MARDI</strain>
    </source>
</reference>
<dbReference type="GO" id="GO:0030145">
    <property type="term" value="F:manganese ion binding"/>
    <property type="evidence" value="ECO:0007669"/>
    <property type="project" value="InterPro"/>
</dbReference>
<dbReference type="InterPro" id="IPR000994">
    <property type="entry name" value="Pept_M24"/>
</dbReference>
<dbReference type="PATRIC" id="fig|69222.5.peg.3105"/>
<evidence type="ECO:0000256" key="2">
    <source>
        <dbReference type="ARBA" id="ARBA00001936"/>
    </source>
</evidence>
<keyword evidence="7" id="KW-0378">Hydrolase</keyword>
<keyword evidence="6" id="KW-0479">Metal-binding</keyword>
<dbReference type="PANTHER" id="PTHR43226">
    <property type="entry name" value="XAA-PRO AMINOPEPTIDASE 3"/>
    <property type="match status" value="1"/>
</dbReference>
<keyword evidence="5" id="KW-0645">Protease</keyword>
<dbReference type="SMART" id="SM01011">
    <property type="entry name" value="AMP_N"/>
    <property type="match status" value="1"/>
</dbReference>
<dbReference type="GO" id="GO:0006508">
    <property type="term" value="P:proteolysis"/>
    <property type="evidence" value="ECO:0007669"/>
    <property type="project" value="UniProtKB-KW"/>
</dbReference>
<evidence type="ECO:0000256" key="9">
    <source>
        <dbReference type="ARBA" id="ARBA00023211"/>
    </source>
</evidence>
<dbReference type="PRINTS" id="PR00599">
    <property type="entry name" value="MAPEPTIDASE"/>
</dbReference>
<organism evidence="14 15">
    <name type="scientific">Erwinia mallotivora</name>
    <dbReference type="NCBI Taxonomy" id="69222"/>
    <lineage>
        <taxon>Bacteria</taxon>
        <taxon>Pseudomonadati</taxon>
        <taxon>Pseudomonadota</taxon>
        <taxon>Gammaproteobacteria</taxon>
        <taxon>Enterobacterales</taxon>
        <taxon>Erwiniaceae</taxon>
        <taxon>Erwinia</taxon>
    </lineage>
</organism>
<dbReference type="Pfam" id="PF00557">
    <property type="entry name" value="Peptidase_M24"/>
    <property type="match status" value="1"/>
</dbReference>
<dbReference type="EC" id="3.4.11.9" evidence="4"/>
<comment type="similarity">
    <text evidence="3">Belongs to the peptidase M24B family.</text>
</comment>
<dbReference type="STRING" id="69222.BG55_15145"/>
<sequence length="438" mass="49281">MTQQEFVQRRQALLAKMVPASAAIIFAAPEVTRSNDSEYPYRQNSDFWYFTGFNEPEAVLVLIKSSENHNHSVLFNRVRDLNAEIWFGRRLGQDAAPEKLSVDRALPFDDISEQLPQLLNGLDVVYHAQGLYTQADDLLFAALEKLRRGSRQNLIAPATLTDWRPWVHEMRLFKSPEELRILREAGRISALAHTRAMQQCRPGMYEYQLEGEIHHEFNRHGARFPSYNTIVGSGENACILHYTENESQLRDGDLVLIDAGCELQGYAGDITRTFPVNGQFSAPQRAIYDIVLSSLNKALELFRPGTSIREVNEQVVRIMVTGLVELGVMKGDVETLIAEQAHREFYMHGLSHWLGLDVHDVGFYGNDRDRILEPGMVITVEPGLYIAPDADVPAEYRGIGVRVEDDIVITAEGNENLTDSVVKDADEIEALMAAAKAP</sequence>
<comment type="catalytic activity">
    <reaction evidence="1">
        <text>Release of any N-terminal amino acid, including proline, that is linked to proline, even from a dipeptide or tripeptide.</text>
        <dbReference type="EC" id="3.4.11.9"/>
    </reaction>
</comment>
<proteinExistence type="inferred from homology"/>
<dbReference type="FunFam" id="3.90.230.10:FF:000002">
    <property type="entry name" value="Xaa-Pro aminopeptidase 3"/>
    <property type="match status" value="1"/>
</dbReference>
<feature type="domain" description="Aminopeptidase P N-terminal" evidence="13">
    <location>
        <begin position="1"/>
        <end position="136"/>
    </location>
</feature>
<dbReference type="Gene3D" id="3.90.230.10">
    <property type="entry name" value="Creatinase/methionine aminopeptidase superfamily"/>
    <property type="match status" value="1"/>
</dbReference>
<dbReference type="EMBL" id="JFHN01000053">
    <property type="protein sequence ID" value="EXU75035.1"/>
    <property type="molecule type" value="Genomic_DNA"/>
</dbReference>
<evidence type="ECO:0000256" key="6">
    <source>
        <dbReference type="ARBA" id="ARBA00022723"/>
    </source>
</evidence>
<evidence type="ECO:0000313" key="14">
    <source>
        <dbReference type="EMBL" id="EXU75035.1"/>
    </source>
</evidence>
<dbReference type="PROSITE" id="PS00491">
    <property type="entry name" value="PROLINE_PEPTIDASE"/>
    <property type="match status" value="1"/>
</dbReference>
<dbReference type="InterPro" id="IPR036005">
    <property type="entry name" value="Creatinase/aminopeptidase-like"/>
</dbReference>
<evidence type="ECO:0000256" key="4">
    <source>
        <dbReference type="ARBA" id="ARBA00012574"/>
    </source>
</evidence>
<dbReference type="GO" id="GO:0005829">
    <property type="term" value="C:cytosol"/>
    <property type="evidence" value="ECO:0007669"/>
    <property type="project" value="TreeGrafter"/>
</dbReference>
<evidence type="ECO:0000313" key="15">
    <source>
        <dbReference type="Proteomes" id="UP000019918"/>
    </source>
</evidence>
<evidence type="ECO:0000256" key="5">
    <source>
        <dbReference type="ARBA" id="ARBA00022670"/>
    </source>
</evidence>
<dbReference type="InterPro" id="IPR007865">
    <property type="entry name" value="Aminopep_P_N"/>
</dbReference>
<name>A0A014NMI5_9GAMM</name>
<protein>
    <recommendedName>
        <fullName evidence="10">Xaa-Pro aminopeptidase</fullName>
        <ecNumber evidence="4">3.4.11.9</ecNumber>
    </recommendedName>
    <alternativeName>
        <fullName evidence="11">Aminopeptidase P II</fullName>
    </alternativeName>
    <alternativeName>
        <fullName evidence="12">X-Pro aminopeptidase</fullName>
    </alternativeName>
</protein>
<dbReference type="Gene3D" id="3.40.350.10">
    <property type="entry name" value="Creatinase/prolidase N-terminal domain"/>
    <property type="match status" value="1"/>
</dbReference>
<evidence type="ECO:0000256" key="8">
    <source>
        <dbReference type="ARBA" id="ARBA00023049"/>
    </source>
</evidence>
<dbReference type="SUPFAM" id="SSF53092">
    <property type="entry name" value="Creatinase/prolidase N-terminal domain"/>
    <property type="match status" value="1"/>
</dbReference>
<evidence type="ECO:0000256" key="10">
    <source>
        <dbReference type="ARBA" id="ARBA00069363"/>
    </source>
</evidence>
<evidence type="ECO:0000256" key="12">
    <source>
        <dbReference type="ARBA" id="ARBA00081411"/>
    </source>
</evidence>
<comment type="cofactor">
    <cofactor evidence="2">
        <name>Mn(2+)</name>
        <dbReference type="ChEBI" id="CHEBI:29035"/>
    </cofactor>
</comment>
<comment type="caution">
    <text evidence="14">The sequence shown here is derived from an EMBL/GenBank/DDBJ whole genome shotgun (WGS) entry which is preliminary data.</text>
</comment>
<evidence type="ECO:0000256" key="7">
    <source>
        <dbReference type="ARBA" id="ARBA00022801"/>
    </source>
</evidence>
<keyword evidence="15" id="KW-1185">Reference proteome</keyword>
<dbReference type="InterPro" id="IPR001714">
    <property type="entry name" value="Pept_M24_MAP"/>
</dbReference>
<dbReference type="NCBIfam" id="NF008131">
    <property type="entry name" value="PRK10879.1"/>
    <property type="match status" value="1"/>
</dbReference>
<dbReference type="OrthoDB" id="9806388at2"/>
<dbReference type="InterPro" id="IPR029149">
    <property type="entry name" value="Creatin/AminoP/Spt16_N"/>
</dbReference>
<dbReference type="CDD" id="cd01087">
    <property type="entry name" value="Prolidase"/>
    <property type="match status" value="1"/>
</dbReference>
<evidence type="ECO:0000256" key="3">
    <source>
        <dbReference type="ARBA" id="ARBA00008766"/>
    </source>
</evidence>
<dbReference type="PANTHER" id="PTHR43226:SF4">
    <property type="entry name" value="XAA-PRO AMINOPEPTIDASE 3"/>
    <property type="match status" value="1"/>
</dbReference>
<dbReference type="AlphaFoldDB" id="A0A014NMI5"/>
<gene>
    <name evidence="14" type="ORF">BG55_15145</name>
</gene>
<evidence type="ECO:0000256" key="1">
    <source>
        <dbReference type="ARBA" id="ARBA00001424"/>
    </source>
</evidence>